<dbReference type="Proteomes" id="UP000324222">
    <property type="component" value="Unassembled WGS sequence"/>
</dbReference>
<protein>
    <submittedName>
        <fullName evidence="1">Uncharacterized protein</fullName>
    </submittedName>
</protein>
<dbReference type="AlphaFoldDB" id="A0A5B7JJ66"/>
<proteinExistence type="predicted"/>
<sequence length="83" mass="9908">MTGIIYYLRASRSPQENELERGLSSAKASLLPGCHSERRHQVTERLEVLLLFSEEYRKKWHECVSMLLTRYFPTLAWEKRHLM</sequence>
<keyword evidence="2" id="KW-1185">Reference proteome</keyword>
<comment type="caution">
    <text evidence="1">The sequence shown here is derived from an EMBL/GenBank/DDBJ whole genome shotgun (WGS) entry which is preliminary data.</text>
</comment>
<accession>A0A5B7JJ66</accession>
<dbReference type="EMBL" id="VSRR010093440">
    <property type="protein sequence ID" value="MPC93058.1"/>
    <property type="molecule type" value="Genomic_DNA"/>
</dbReference>
<evidence type="ECO:0000313" key="2">
    <source>
        <dbReference type="Proteomes" id="UP000324222"/>
    </source>
</evidence>
<organism evidence="1 2">
    <name type="scientific">Portunus trituberculatus</name>
    <name type="common">Swimming crab</name>
    <name type="synonym">Neptunus trituberculatus</name>
    <dbReference type="NCBI Taxonomy" id="210409"/>
    <lineage>
        <taxon>Eukaryota</taxon>
        <taxon>Metazoa</taxon>
        <taxon>Ecdysozoa</taxon>
        <taxon>Arthropoda</taxon>
        <taxon>Crustacea</taxon>
        <taxon>Multicrustacea</taxon>
        <taxon>Malacostraca</taxon>
        <taxon>Eumalacostraca</taxon>
        <taxon>Eucarida</taxon>
        <taxon>Decapoda</taxon>
        <taxon>Pleocyemata</taxon>
        <taxon>Brachyura</taxon>
        <taxon>Eubrachyura</taxon>
        <taxon>Portunoidea</taxon>
        <taxon>Portunidae</taxon>
        <taxon>Portuninae</taxon>
        <taxon>Portunus</taxon>
    </lineage>
</organism>
<name>A0A5B7JJ66_PORTR</name>
<gene>
    <name evidence="1" type="ORF">E2C01_088174</name>
</gene>
<reference evidence="1 2" key="1">
    <citation type="submission" date="2019-05" db="EMBL/GenBank/DDBJ databases">
        <title>Another draft genome of Portunus trituberculatus and its Hox gene families provides insights of decapod evolution.</title>
        <authorList>
            <person name="Jeong J.-H."/>
            <person name="Song I."/>
            <person name="Kim S."/>
            <person name="Choi T."/>
            <person name="Kim D."/>
            <person name="Ryu S."/>
            <person name="Kim W."/>
        </authorList>
    </citation>
    <scope>NUCLEOTIDE SEQUENCE [LARGE SCALE GENOMIC DNA]</scope>
    <source>
        <tissue evidence="1">Muscle</tissue>
    </source>
</reference>
<evidence type="ECO:0000313" key="1">
    <source>
        <dbReference type="EMBL" id="MPC93058.1"/>
    </source>
</evidence>